<organism evidence="5 6">
    <name type="scientific">Saccharicrinis fermentans DSM 9555 = JCM 21142</name>
    <dbReference type="NCBI Taxonomy" id="869213"/>
    <lineage>
        <taxon>Bacteria</taxon>
        <taxon>Pseudomonadati</taxon>
        <taxon>Bacteroidota</taxon>
        <taxon>Bacteroidia</taxon>
        <taxon>Marinilabiliales</taxon>
        <taxon>Marinilabiliaceae</taxon>
        <taxon>Saccharicrinis</taxon>
    </lineage>
</organism>
<dbReference type="InterPro" id="IPR000322">
    <property type="entry name" value="Glyco_hydro_31_TIM"/>
</dbReference>
<accession>W7Y938</accession>
<evidence type="ECO:0000256" key="2">
    <source>
        <dbReference type="RuleBase" id="RU361185"/>
    </source>
</evidence>
<dbReference type="EMBL" id="BAMD01000057">
    <property type="protein sequence ID" value="GAF04812.1"/>
    <property type="molecule type" value="Genomic_DNA"/>
</dbReference>
<dbReference type="SUPFAM" id="SSF51445">
    <property type="entry name" value="(Trans)glycosidases"/>
    <property type="match status" value="1"/>
</dbReference>
<evidence type="ECO:0000259" key="4">
    <source>
        <dbReference type="Pfam" id="PF13802"/>
    </source>
</evidence>
<feature type="domain" description="Glycoside hydrolase family 31 TIM barrel" evidence="3">
    <location>
        <begin position="250"/>
        <end position="409"/>
    </location>
</feature>
<evidence type="ECO:0000259" key="3">
    <source>
        <dbReference type="Pfam" id="PF01055"/>
    </source>
</evidence>
<keyword evidence="6" id="KW-1185">Reference proteome</keyword>
<dbReference type="RefSeq" id="WP_052522308.1">
    <property type="nucleotide sequence ID" value="NZ_BAMD01000057.1"/>
</dbReference>
<gene>
    <name evidence="5" type="ORF">JCM21142_93531</name>
</gene>
<dbReference type="CDD" id="cd14752">
    <property type="entry name" value="GH31_N"/>
    <property type="match status" value="1"/>
</dbReference>
<dbReference type="InterPro" id="IPR017853">
    <property type="entry name" value="GH"/>
</dbReference>
<dbReference type="GO" id="GO:0004553">
    <property type="term" value="F:hydrolase activity, hydrolyzing O-glycosyl compounds"/>
    <property type="evidence" value="ECO:0007669"/>
    <property type="project" value="InterPro"/>
</dbReference>
<dbReference type="Gene3D" id="3.20.20.80">
    <property type="entry name" value="Glycosidases"/>
    <property type="match status" value="1"/>
</dbReference>
<keyword evidence="2" id="KW-0326">Glycosidase</keyword>
<protein>
    <submittedName>
        <fullName evidence="5">Alpha-xylosidase</fullName>
    </submittedName>
</protein>
<dbReference type="OrthoDB" id="176168at2"/>
<comment type="caution">
    <text evidence="5">The sequence shown here is derived from an EMBL/GenBank/DDBJ whole genome shotgun (WGS) entry which is preliminary data.</text>
</comment>
<dbReference type="Proteomes" id="UP000019402">
    <property type="component" value="Unassembled WGS sequence"/>
</dbReference>
<dbReference type="Gene3D" id="2.60.40.1760">
    <property type="entry name" value="glycosyl hydrolase (family 31)"/>
    <property type="match status" value="1"/>
</dbReference>
<dbReference type="InterPro" id="IPR025887">
    <property type="entry name" value="Glyco_hydro_31_N_dom"/>
</dbReference>
<dbReference type="STRING" id="869213.GCA_000517085_04096"/>
<dbReference type="Pfam" id="PF01055">
    <property type="entry name" value="Glyco_hydro_31_2nd"/>
    <property type="match status" value="1"/>
</dbReference>
<evidence type="ECO:0000256" key="1">
    <source>
        <dbReference type="ARBA" id="ARBA00007806"/>
    </source>
</evidence>
<name>W7Y938_9BACT</name>
<dbReference type="PANTHER" id="PTHR43863">
    <property type="entry name" value="HYDROLASE, PUTATIVE (AFU_ORTHOLOGUE AFUA_1G03140)-RELATED"/>
    <property type="match status" value="1"/>
</dbReference>
<reference evidence="5 6" key="1">
    <citation type="journal article" date="2014" name="Genome Announc.">
        <title>Draft Genome Sequence of Cytophaga fermentans JCM 21142T, a Facultative Anaerobe Isolated from Marine Mud.</title>
        <authorList>
            <person name="Starns D."/>
            <person name="Oshima K."/>
            <person name="Suda W."/>
            <person name="Iino T."/>
            <person name="Yuki M."/>
            <person name="Inoue J."/>
            <person name="Kitamura K."/>
            <person name="Iida T."/>
            <person name="Darby A."/>
            <person name="Hattori M."/>
            <person name="Ohkuma M."/>
        </authorList>
    </citation>
    <scope>NUCLEOTIDE SEQUENCE [LARGE SCALE GENOMIC DNA]</scope>
    <source>
        <strain evidence="5 6">JCM 21142</strain>
    </source>
</reference>
<dbReference type="Pfam" id="PF13802">
    <property type="entry name" value="Gal_mutarotas_2"/>
    <property type="match status" value="1"/>
</dbReference>
<dbReference type="eggNOG" id="COG1501">
    <property type="taxonomic scope" value="Bacteria"/>
</dbReference>
<evidence type="ECO:0000313" key="6">
    <source>
        <dbReference type="Proteomes" id="UP000019402"/>
    </source>
</evidence>
<dbReference type="AlphaFoldDB" id="W7Y938"/>
<feature type="domain" description="Glycoside hydrolase family 31 N-terminal" evidence="4">
    <location>
        <begin position="51"/>
        <end position="207"/>
    </location>
</feature>
<keyword evidence="2" id="KW-0378">Hydrolase</keyword>
<dbReference type="SUPFAM" id="SSF74650">
    <property type="entry name" value="Galactose mutarotase-like"/>
    <property type="match status" value="1"/>
</dbReference>
<dbReference type="GO" id="GO:0030246">
    <property type="term" value="F:carbohydrate binding"/>
    <property type="evidence" value="ECO:0007669"/>
    <property type="project" value="InterPro"/>
</dbReference>
<sequence>MQQKFFWGTFIVSILVLAGCHCHQEERYVTEVEQRDSCLYLQTNEFGICFRPLSNHAIEVEYLIDGHINPPSYALVHDKKAHISTFFHNDEDIVSYGTGSITVKIQKSPLHISYYRDGRLLFAEEQGLVMNDSVKGFRMRLEDDEKLMGGGERVLGMDRRGNRLRLYNQASYGYGTKAELMYYSMPIVMSSHKYMLLFDNTTDGYMDLGKTEHDILQFESVGGRLSYVVTASDSWQTLTENYICITGKQPMPPRWALGNISSRMGYRSQKQVEDVVDLYQKHDFPLDGIVLDLYWFGPDLKGHMGNLEWDKNAFPMPEQMMQRLHNKGVKTILITEPFVLEKSAKFKECAVQNLLGTDSLGQPYIYDFYFGTTALLDIFKPATKDWFWSVYKKHTLSGVDGWWGDLGSRRYIRMRFNTLMDQQIYCIMFMDMSGLKRFMKAISVISPTRVQ</sequence>
<dbReference type="InterPro" id="IPR011013">
    <property type="entry name" value="Gal_mutarotase_sf_dom"/>
</dbReference>
<evidence type="ECO:0000313" key="5">
    <source>
        <dbReference type="EMBL" id="GAF04812.1"/>
    </source>
</evidence>
<proteinExistence type="inferred from homology"/>
<comment type="similarity">
    <text evidence="1 2">Belongs to the glycosyl hydrolase 31 family.</text>
</comment>
<dbReference type="PROSITE" id="PS51257">
    <property type="entry name" value="PROKAR_LIPOPROTEIN"/>
    <property type="match status" value="1"/>
</dbReference>
<dbReference type="PANTHER" id="PTHR43863:SF2">
    <property type="entry name" value="MALTASE-GLUCOAMYLASE"/>
    <property type="match status" value="1"/>
</dbReference>
<dbReference type="GO" id="GO:0005975">
    <property type="term" value="P:carbohydrate metabolic process"/>
    <property type="evidence" value="ECO:0007669"/>
    <property type="project" value="InterPro"/>
</dbReference>
<dbReference type="InterPro" id="IPR051816">
    <property type="entry name" value="Glycosyl_Hydrolase_31"/>
</dbReference>